<sequence length="331" mass="38833">MYWNDRFLQTKEDGLSDALQEFKKLNSITQYALEKQLSQIQAFYQKYANTNGLSLQDAKKQLTDRELKAFKLTLKEYTKLAQQKNLSNKQIKLLDNASIRSRLSRIEALWVHTQQFAEEMAADINAEMTTFLSKQYQSSYYQAAYNTQSLMGNYQTFRQVPKKQVLAAIQEPWNALNYSERIWRQRDTLIIKLQQEITRSFIAQEASERTTERISQAFNTQTSNVRRLVETETAYIQEKALVNSFTELNVKQYQILATLDKHTSSTCRHLDKKVVNVSDCKLGVTAPPFHPYCRSTMIPYVKINERASRPDTKTEYIPDMNYQEWEDKYLK</sequence>
<dbReference type="AlphaFoldDB" id="A0A3A6WC08"/>
<dbReference type="Pfam" id="PF04233">
    <property type="entry name" value="Phage_Mu_F"/>
    <property type="match status" value="1"/>
</dbReference>
<reference evidence="2 3" key="1">
    <citation type="submission" date="2018-09" db="EMBL/GenBank/DDBJ databases">
        <title>Genome sequence of Veillonella atypica isolated from periodontal Korean patients.</title>
        <authorList>
            <person name="Lee J.-H."/>
            <person name="Moon J.-H."/>
            <person name="Shin S.-Y."/>
        </authorList>
    </citation>
    <scope>NUCLEOTIDE SEQUENCE [LARGE SCALE GENOMIC DNA]</scope>
    <source>
        <strain evidence="2 3">KHUD_V1</strain>
    </source>
</reference>
<proteinExistence type="predicted"/>
<evidence type="ECO:0000259" key="1">
    <source>
        <dbReference type="Pfam" id="PF04233"/>
    </source>
</evidence>
<dbReference type="InterPro" id="IPR006528">
    <property type="entry name" value="Phage_head_morphogenesis_dom"/>
</dbReference>
<name>A0A3A6WC08_9FIRM</name>
<organism evidence="2 3">
    <name type="scientific">Veillonella atypica</name>
    <dbReference type="NCBI Taxonomy" id="39777"/>
    <lineage>
        <taxon>Bacteria</taxon>
        <taxon>Bacillati</taxon>
        <taxon>Bacillota</taxon>
        <taxon>Negativicutes</taxon>
        <taxon>Veillonellales</taxon>
        <taxon>Veillonellaceae</taxon>
        <taxon>Veillonella</taxon>
    </lineage>
</organism>
<comment type="caution">
    <text evidence="2">The sequence shown here is derived from an EMBL/GenBank/DDBJ whole genome shotgun (WGS) entry which is preliminary data.</text>
</comment>
<evidence type="ECO:0000313" key="2">
    <source>
        <dbReference type="EMBL" id="RJY50478.1"/>
    </source>
</evidence>
<dbReference type="RefSeq" id="WP_119982510.1">
    <property type="nucleotide sequence ID" value="NZ_QXZZ01000026.1"/>
</dbReference>
<feature type="domain" description="Phage head morphogenesis" evidence="1">
    <location>
        <begin position="193"/>
        <end position="298"/>
    </location>
</feature>
<protein>
    <recommendedName>
        <fullName evidence="1">Phage head morphogenesis domain-containing protein</fullName>
    </recommendedName>
</protein>
<accession>A0A3A6WC08</accession>
<evidence type="ECO:0000313" key="3">
    <source>
        <dbReference type="Proteomes" id="UP000277803"/>
    </source>
</evidence>
<dbReference type="EMBL" id="QXZZ01000026">
    <property type="protein sequence ID" value="RJY50478.1"/>
    <property type="molecule type" value="Genomic_DNA"/>
</dbReference>
<dbReference type="Proteomes" id="UP000277803">
    <property type="component" value="Unassembled WGS sequence"/>
</dbReference>
<dbReference type="NCBIfam" id="TIGR01641">
    <property type="entry name" value="phageSPP1_gp7"/>
    <property type="match status" value="1"/>
</dbReference>
<gene>
    <name evidence="2" type="ORF">D2965_05190</name>
</gene>